<comment type="caution">
    <text evidence="3">The sequence shown here is derived from an EMBL/GenBank/DDBJ whole genome shotgun (WGS) entry which is preliminary data.</text>
</comment>
<proteinExistence type="predicted"/>
<dbReference type="RefSeq" id="WP_109365606.1">
    <property type="nucleotide sequence ID" value="NZ_JABFCY010000006.1"/>
</dbReference>
<name>A0A849KM82_9HYPH</name>
<gene>
    <name evidence="3" type="ORF">HKX02_10915</name>
</gene>
<feature type="region of interest" description="Disordered" evidence="1">
    <location>
        <begin position="54"/>
        <end position="125"/>
    </location>
</feature>
<dbReference type="PROSITE" id="PS51257">
    <property type="entry name" value="PROKAR_LIPOPROTEIN"/>
    <property type="match status" value="1"/>
</dbReference>
<evidence type="ECO:0000256" key="2">
    <source>
        <dbReference type="SAM" id="SignalP"/>
    </source>
</evidence>
<feature type="compositionally biased region" description="Basic and acidic residues" evidence="1">
    <location>
        <begin position="55"/>
        <end position="98"/>
    </location>
</feature>
<protein>
    <recommendedName>
        <fullName evidence="5">Lipoprotein</fullName>
    </recommendedName>
</protein>
<organism evidence="3 4">
    <name type="scientific">Ochrobactrum soli</name>
    <dbReference type="NCBI Taxonomy" id="2448455"/>
    <lineage>
        <taxon>Bacteria</taxon>
        <taxon>Pseudomonadati</taxon>
        <taxon>Pseudomonadota</taxon>
        <taxon>Alphaproteobacteria</taxon>
        <taxon>Hyphomicrobiales</taxon>
        <taxon>Brucellaceae</taxon>
        <taxon>Brucella/Ochrobactrum group</taxon>
        <taxon>Ochrobactrum</taxon>
    </lineage>
</organism>
<keyword evidence="4" id="KW-1185">Reference proteome</keyword>
<reference evidence="3 4" key="1">
    <citation type="submission" date="2020-05" db="EMBL/GenBank/DDBJ databases">
        <title>Draft Genome Sequence of Ochrobactrum soli Isolated from Stable Fly Gut.</title>
        <authorList>
            <person name="Pileggi M.T."/>
            <person name="Vazhakkala L.J."/>
            <person name="Wong C.N."/>
        </authorList>
    </citation>
    <scope>NUCLEOTIDE SEQUENCE [LARGE SCALE GENOMIC DNA]</scope>
    <source>
        <strain evidence="3 4">MTP-C0764</strain>
    </source>
</reference>
<evidence type="ECO:0000256" key="1">
    <source>
        <dbReference type="SAM" id="MobiDB-lite"/>
    </source>
</evidence>
<dbReference type="Proteomes" id="UP000574931">
    <property type="component" value="Unassembled WGS sequence"/>
</dbReference>
<dbReference type="EMBL" id="JABFCY010000006">
    <property type="protein sequence ID" value="NNU60767.1"/>
    <property type="molecule type" value="Genomic_DNA"/>
</dbReference>
<dbReference type="AlphaFoldDB" id="A0A849KM82"/>
<keyword evidence="2" id="KW-0732">Signal</keyword>
<evidence type="ECO:0000313" key="4">
    <source>
        <dbReference type="Proteomes" id="UP000574931"/>
    </source>
</evidence>
<evidence type="ECO:0000313" key="3">
    <source>
        <dbReference type="EMBL" id="NNU60767.1"/>
    </source>
</evidence>
<feature type="chain" id="PRO_5032729677" description="Lipoprotein" evidence="2">
    <location>
        <begin position="25"/>
        <end position="125"/>
    </location>
</feature>
<accession>A0A849KM82</accession>
<evidence type="ECO:0008006" key="5">
    <source>
        <dbReference type="Google" id="ProtNLM"/>
    </source>
</evidence>
<feature type="signal peptide" evidence="2">
    <location>
        <begin position="1"/>
        <end position="24"/>
    </location>
</feature>
<sequence length="125" mass="14382">MPRLKLKYLILAAVPLVITGCVTADEVFQDKCSSFGFRPGTDAFANCMMQQSALHEQDEQRAQDRIQAQEERDRERKRERRRREESQIDTRPQFDRDGNPNFDTQGNYTGCHGVGCEVDNPDTDN</sequence>